<dbReference type="Proteomes" id="UP000228711">
    <property type="component" value="Unassembled WGS sequence"/>
</dbReference>
<evidence type="ECO:0000256" key="2">
    <source>
        <dbReference type="PROSITE-ProRule" id="PRU00169"/>
    </source>
</evidence>
<dbReference type="SUPFAM" id="SSF52172">
    <property type="entry name" value="CheY-like"/>
    <property type="match status" value="1"/>
</dbReference>
<dbReference type="SMART" id="SM00448">
    <property type="entry name" value="REC"/>
    <property type="match status" value="1"/>
</dbReference>
<sequence length="125" mass="14113">MNTKVKILIIEDDKDQIFMYRFKFEKEGFAFFSARTGAEGIKTAKTEKPDLILLDLILINESGVDILEKLKADEAVKNIPVIILTNLAKKELKARAQELGIVDFIIKTQILPAELVARVKKALKI</sequence>
<dbReference type="AlphaFoldDB" id="A0A2H0YSK9"/>
<evidence type="ECO:0000313" key="4">
    <source>
        <dbReference type="EMBL" id="PIS41467.1"/>
    </source>
</evidence>
<dbReference type="PANTHER" id="PTHR44591">
    <property type="entry name" value="STRESS RESPONSE REGULATOR PROTEIN 1"/>
    <property type="match status" value="1"/>
</dbReference>
<dbReference type="PROSITE" id="PS50110">
    <property type="entry name" value="RESPONSE_REGULATORY"/>
    <property type="match status" value="1"/>
</dbReference>
<dbReference type="GO" id="GO:0000160">
    <property type="term" value="P:phosphorelay signal transduction system"/>
    <property type="evidence" value="ECO:0007669"/>
    <property type="project" value="InterPro"/>
</dbReference>
<comment type="caution">
    <text evidence="4">The sequence shown here is derived from an EMBL/GenBank/DDBJ whole genome shotgun (WGS) entry which is preliminary data.</text>
</comment>
<name>A0A2H0YSK9_9BACT</name>
<protein>
    <submittedName>
        <fullName evidence="4">Response regulator</fullName>
    </submittedName>
</protein>
<gene>
    <name evidence="4" type="ORF">COT25_02945</name>
</gene>
<feature type="modified residue" description="4-aspartylphosphate" evidence="2">
    <location>
        <position position="55"/>
    </location>
</feature>
<dbReference type="PANTHER" id="PTHR44591:SF3">
    <property type="entry name" value="RESPONSE REGULATORY DOMAIN-CONTAINING PROTEIN"/>
    <property type="match status" value="1"/>
</dbReference>
<keyword evidence="1 2" id="KW-0597">Phosphoprotein</keyword>
<evidence type="ECO:0000313" key="5">
    <source>
        <dbReference type="Proteomes" id="UP000228711"/>
    </source>
</evidence>
<dbReference type="EMBL" id="PEXV01000101">
    <property type="protein sequence ID" value="PIS41467.1"/>
    <property type="molecule type" value="Genomic_DNA"/>
</dbReference>
<feature type="domain" description="Response regulatory" evidence="3">
    <location>
        <begin position="6"/>
        <end position="122"/>
    </location>
</feature>
<dbReference type="Pfam" id="PF00072">
    <property type="entry name" value="Response_reg"/>
    <property type="match status" value="1"/>
</dbReference>
<evidence type="ECO:0000256" key="1">
    <source>
        <dbReference type="ARBA" id="ARBA00022553"/>
    </source>
</evidence>
<accession>A0A2H0YSK9</accession>
<dbReference type="Gene3D" id="3.40.50.2300">
    <property type="match status" value="1"/>
</dbReference>
<organism evidence="4 5">
    <name type="scientific">Candidatus Kerfeldbacteria bacterium CG08_land_8_20_14_0_20_42_7</name>
    <dbReference type="NCBI Taxonomy" id="2014245"/>
    <lineage>
        <taxon>Bacteria</taxon>
        <taxon>Candidatus Kerfeldiibacteriota</taxon>
    </lineage>
</organism>
<proteinExistence type="predicted"/>
<dbReference type="CDD" id="cd00156">
    <property type="entry name" value="REC"/>
    <property type="match status" value="1"/>
</dbReference>
<dbReference type="InterPro" id="IPR011006">
    <property type="entry name" value="CheY-like_superfamily"/>
</dbReference>
<evidence type="ECO:0000259" key="3">
    <source>
        <dbReference type="PROSITE" id="PS50110"/>
    </source>
</evidence>
<dbReference type="InterPro" id="IPR001789">
    <property type="entry name" value="Sig_transdc_resp-reg_receiver"/>
</dbReference>
<reference evidence="5" key="1">
    <citation type="submission" date="2017-09" db="EMBL/GenBank/DDBJ databases">
        <title>Depth-based differentiation of microbial function through sediment-hosted aquifers and enrichment of novel symbionts in the deep terrestrial subsurface.</title>
        <authorList>
            <person name="Probst A.J."/>
            <person name="Ladd B."/>
            <person name="Jarett J.K."/>
            <person name="Geller-Mcgrath D.E."/>
            <person name="Sieber C.M.K."/>
            <person name="Emerson J.B."/>
            <person name="Anantharaman K."/>
            <person name="Thomas B.C."/>
            <person name="Malmstrom R."/>
            <person name="Stieglmeier M."/>
            <person name="Klingl A."/>
            <person name="Woyke T."/>
            <person name="Ryan C.M."/>
            <person name="Banfield J.F."/>
        </authorList>
    </citation>
    <scope>NUCLEOTIDE SEQUENCE [LARGE SCALE GENOMIC DNA]</scope>
</reference>
<dbReference type="InterPro" id="IPR050595">
    <property type="entry name" value="Bact_response_regulator"/>
</dbReference>